<comment type="similarity">
    <text evidence="1">Belongs to the polyketide transferase af380 family.</text>
</comment>
<dbReference type="InterPro" id="IPR022742">
    <property type="entry name" value="Hydrolase_4"/>
</dbReference>
<dbReference type="PANTHER" id="PTHR47751">
    <property type="entry name" value="SUPERFAMILY HYDROLASE, PUTATIVE (AFU_ORTHOLOGUE AFUA_2G16580)-RELATED"/>
    <property type="match status" value="1"/>
</dbReference>
<dbReference type="Gene3D" id="3.40.50.1820">
    <property type="entry name" value="alpha/beta hydrolase"/>
    <property type="match status" value="1"/>
</dbReference>
<evidence type="ECO:0000313" key="4">
    <source>
        <dbReference type="Proteomes" id="UP000177798"/>
    </source>
</evidence>
<evidence type="ECO:0000313" key="3">
    <source>
        <dbReference type="EMBL" id="APA08510.1"/>
    </source>
</evidence>
<dbReference type="InterPro" id="IPR051411">
    <property type="entry name" value="Polyketide_trans_af380"/>
</dbReference>
<reference evidence="4" key="1">
    <citation type="journal article" date="2017" name="Genome Biol. Evol.">
        <title>The complete genome sequence of the phytopathogenic fungus Sclerotinia sclerotiorum reveals insights into the genome architecture of broad host range pathogens.</title>
        <authorList>
            <person name="Derbyshire M."/>
            <person name="Denton-Giles M."/>
            <person name="Hegedus D."/>
            <person name="Seifbarghy S."/>
            <person name="Rollins J."/>
            <person name="van Kan J."/>
            <person name="Seidl M.F."/>
            <person name="Faino L."/>
            <person name="Mbengue M."/>
            <person name="Navaud O."/>
            <person name="Raffaele S."/>
            <person name="Hammond-Kosack K."/>
            <person name="Heard S."/>
            <person name="Oliver R."/>
        </authorList>
    </citation>
    <scope>NUCLEOTIDE SEQUENCE [LARGE SCALE GENOMIC DNA]</scope>
    <source>
        <strain evidence="4">ATCC 18683 / 1980 / Ss-1</strain>
    </source>
</reference>
<dbReference type="Gene3D" id="1.10.10.800">
    <property type="match status" value="1"/>
</dbReference>
<feature type="domain" description="Serine aminopeptidase S33" evidence="2">
    <location>
        <begin position="48"/>
        <end position="270"/>
    </location>
</feature>
<sequence>MTLPPVNVEYKTIDGVIIRGVLYPTEMKAPAIIMTPGVNLVKELLVPEIAQRFQSRGYNALIYDARGIGESDGLPRNQIDPLQQSEDLSDILTHISSLPNVDSSRLMLWGMSLGATVSACTAAVDRRVKVLIMVGPVFSFFQPGKREKAMALAIRDRQSQLRGNEASTVALFNSKGENPLGFGGSGGPGGVEAYNFISAAIDRGQPNFHNRITLQSFQKLIMFRPKVLLDMIQAASLMIVPELDNVSSPDEQVEAFGLLPSPKKLYMAKGKEHANVVSGEGSEETLDVMMEFMNTANETEA</sequence>
<proteinExistence type="inferred from homology"/>
<dbReference type="OrthoDB" id="2498029at2759"/>
<dbReference type="Pfam" id="PF12146">
    <property type="entry name" value="Hydrolase_4"/>
    <property type="match status" value="1"/>
</dbReference>
<accession>A0A1D9Q0M4</accession>
<dbReference type="EMBL" id="CP017817">
    <property type="protein sequence ID" value="APA08510.1"/>
    <property type="molecule type" value="Genomic_DNA"/>
</dbReference>
<dbReference type="Proteomes" id="UP000177798">
    <property type="component" value="Chromosome 4"/>
</dbReference>
<dbReference type="VEuPathDB" id="FungiDB:sscle_04g032800"/>
<evidence type="ECO:0000259" key="2">
    <source>
        <dbReference type="Pfam" id="PF12146"/>
    </source>
</evidence>
<dbReference type="InterPro" id="IPR029058">
    <property type="entry name" value="AB_hydrolase_fold"/>
</dbReference>
<protein>
    <recommendedName>
        <fullName evidence="2">Serine aminopeptidase S33 domain-containing protein</fullName>
    </recommendedName>
</protein>
<dbReference type="SUPFAM" id="SSF53474">
    <property type="entry name" value="alpha/beta-Hydrolases"/>
    <property type="match status" value="1"/>
</dbReference>
<dbReference type="PANTHER" id="PTHR47751:SF2">
    <property type="entry name" value="DLTD N-TERMINAL DOMAIN PROTEIN (AFU_ORTHOLOGUE AFUA_8G00380)-RELATED"/>
    <property type="match status" value="1"/>
</dbReference>
<gene>
    <name evidence="3" type="ORF">sscle_04g032800</name>
</gene>
<evidence type="ECO:0000256" key="1">
    <source>
        <dbReference type="ARBA" id="ARBA00029464"/>
    </source>
</evidence>
<name>A0A1D9Q0M4_SCLS1</name>
<organism evidence="3 4">
    <name type="scientific">Sclerotinia sclerotiorum (strain ATCC 18683 / 1980 / Ss-1)</name>
    <name type="common">White mold</name>
    <name type="synonym">Whetzelinia sclerotiorum</name>
    <dbReference type="NCBI Taxonomy" id="665079"/>
    <lineage>
        <taxon>Eukaryota</taxon>
        <taxon>Fungi</taxon>
        <taxon>Dikarya</taxon>
        <taxon>Ascomycota</taxon>
        <taxon>Pezizomycotina</taxon>
        <taxon>Leotiomycetes</taxon>
        <taxon>Helotiales</taxon>
        <taxon>Sclerotiniaceae</taxon>
        <taxon>Sclerotinia</taxon>
    </lineage>
</organism>
<dbReference type="AlphaFoldDB" id="A0A1D9Q0M4"/>